<dbReference type="SMART" id="SM01096">
    <property type="entry name" value="CPSase_L_D3"/>
    <property type="match status" value="1"/>
</dbReference>
<feature type="binding site" evidence="19">
    <location>
        <position position="314"/>
    </location>
    <ligand>
        <name>Mn(2+)</name>
        <dbReference type="ChEBI" id="CHEBI:29035"/>
        <label>2</label>
    </ligand>
</feature>
<dbReference type="PRINTS" id="PR00098">
    <property type="entry name" value="CPSASE"/>
</dbReference>
<evidence type="ECO:0000256" key="18">
    <source>
        <dbReference type="ARBA" id="ARBA00062056"/>
    </source>
</evidence>
<feature type="binding site" evidence="19">
    <location>
        <position position="807"/>
    </location>
    <ligand>
        <name>ATP</name>
        <dbReference type="ChEBI" id="CHEBI:30616"/>
        <label>2</label>
    </ligand>
</feature>
<dbReference type="PROSITE" id="PS51855">
    <property type="entry name" value="MGS"/>
    <property type="match status" value="1"/>
</dbReference>
<dbReference type="FunFam" id="3.40.50.20:FF:000003">
    <property type="entry name" value="Carbamoyl-phosphate synthase large chain"/>
    <property type="match status" value="1"/>
</dbReference>
<proteinExistence type="inferred from homology"/>
<dbReference type="GO" id="GO:0006541">
    <property type="term" value="P:glutamine metabolic process"/>
    <property type="evidence" value="ECO:0007669"/>
    <property type="project" value="TreeGrafter"/>
</dbReference>
<dbReference type="UniPathway" id="UPA00068">
    <property type="reaction ID" value="UER00171"/>
</dbReference>
<feature type="binding site" evidence="19">
    <location>
        <position position="889"/>
    </location>
    <ligand>
        <name>Mn(2+)</name>
        <dbReference type="ChEBI" id="CHEBI:29035"/>
        <label>4</label>
    </ligand>
</feature>
<dbReference type="SMART" id="SM00851">
    <property type="entry name" value="MGS"/>
    <property type="match status" value="1"/>
</dbReference>
<dbReference type="InterPro" id="IPR006275">
    <property type="entry name" value="CPSase_lsu"/>
</dbReference>
<feature type="binding site" evidence="19">
    <location>
        <position position="191"/>
    </location>
    <ligand>
        <name>ATP</name>
        <dbReference type="ChEBI" id="CHEBI:30616"/>
        <label>1</label>
    </ligand>
</feature>
<dbReference type="Gene3D" id="3.40.50.1380">
    <property type="entry name" value="Methylglyoxal synthase-like domain"/>
    <property type="match status" value="1"/>
</dbReference>
<evidence type="ECO:0000256" key="4">
    <source>
        <dbReference type="ARBA" id="ARBA00009799"/>
    </source>
</evidence>
<evidence type="ECO:0000256" key="5">
    <source>
        <dbReference type="ARBA" id="ARBA00022571"/>
    </source>
</evidence>
<evidence type="ECO:0000256" key="19">
    <source>
        <dbReference type="HAMAP-Rule" id="MF_01210"/>
    </source>
</evidence>
<dbReference type="GO" id="GO:0005524">
    <property type="term" value="F:ATP binding"/>
    <property type="evidence" value="ECO:0007669"/>
    <property type="project" value="UniProtKB-UniRule"/>
</dbReference>
<comment type="similarity">
    <text evidence="4 19">Belongs to the CarB family.</text>
</comment>
<dbReference type="InterPro" id="IPR033937">
    <property type="entry name" value="MGS_CPS_CarB"/>
</dbReference>
<sequence>MRARTEPVETMPKRTDIKTILIIGAGPIIIGQACEFDYSGTQACKTLKAEGYRIVLVNSNPATIMTDPELADATYVEPITPEIVAKIIEKERNVLPGGFALLPTMGGQTALNCALSLQKLGVLEKFDVEMIGATADAIDKAEDRERFREAMTKIGLSTPRSHHVKTLGAALDALEDIGLPAIIRPSFTMGGTGGGIAYNKGEFIDIVERGMDASPTSEVLIEESVLGWKEYEMEVVRDKADNCIIVCSIENIDPMGVHTGDSITVAPALTLTDKEYQIMRDASLAVLREIGVETGGSNVQFAVDPETGRMIVIEMNPRVSRSSALASKATGFPIAKVAARLAVGYTLDEIENDITGGATPASFEPTIDYVVTKIPRFAFEKFPGAEPTLTTAMKSVGEAMAIGRTFQESLQKALRSLETGLDGLDEIEIEGIGQGDDRNAIKAALSTPTPDRILQVAQAMRAGFTDAQIHESCKIDPWFLEQMRGIVDAEEKVRKYGLPQTPIAFRQLKAMGFSDKRLAAVAGKSETEVKALRRSLKVRPVFKRIDTCAAEFASPTAYMYSTYAMPFAGAPADEAKPSDARKVVILGGGPNRIGQGIEFDYCCCHACYALRDAGYETIMVNCNPETVSTDYDTSDRLYFEPLTAEDVLEILETEKQAGTLHGVIVQFGGQTPLKLAHALEQAGIPILGTTPDAIDLAEDRDRFKRLLDKLHLKQPKNGIAYSVEQSRLIAAELGLPFVVRPSYVLGGRAMAIIRDEVMFEDYLLGTLPSLIPSEVKAKYPNDKTGQINTVLGKNPLLFDRYLSDAIEVDVDCLCDGKDAFIAGIMEHIEEAGIHSGDSACSLPPRSLSPELIAELERQSKAMALALDVGGLMNVQYAIKDGEIYVLEVNPRASRTVPFVAKVIGQPIAKIAARLMAGEKLASFGLKQEKLDHVGVKEAVFPFARFPGVDVLLGPEMRSTGEVIGLDRSFDVAFAKSQLGAGSKVPVKGTVFVSVRDEDKPRILTSIAVLAELGFHIVATGGTLRLLQENGIRASKINKVLEGRPHVVDAIKNGEIQLVFNTTDGPQALADSRSLRRAALLHKVPYYTTLAGAIAAAEGIKAYCSGDLEVRSLQSYFARAA</sequence>
<dbReference type="PROSITE" id="PS51257">
    <property type="entry name" value="PROKAR_LIPOPROTEIN"/>
    <property type="match status" value="1"/>
</dbReference>
<organism evidence="22 23">
    <name type="scientific">Bosea lupini</name>
    <dbReference type="NCBI Taxonomy" id="1036779"/>
    <lineage>
        <taxon>Bacteria</taxon>
        <taxon>Pseudomonadati</taxon>
        <taxon>Pseudomonadota</taxon>
        <taxon>Alphaproteobacteria</taxon>
        <taxon>Hyphomicrobiales</taxon>
        <taxon>Boseaceae</taxon>
        <taxon>Bosea</taxon>
    </lineage>
</organism>
<dbReference type="STRING" id="1036779.SAMN04515666_11654"/>
<comment type="pathway">
    <text evidence="3 19">Amino-acid biosynthesis; L-arginine biosynthesis; carbamoyl phosphate from bicarbonate: step 1/1.</text>
</comment>
<feature type="binding site" evidence="19">
    <location>
        <position position="190"/>
    </location>
    <ligand>
        <name>ATP</name>
        <dbReference type="ChEBI" id="CHEBI:30616"/>
        <label>1</label>
    </ligand>
</feature>
<comment type="pathway">
    <text evidence="2 19">Pyrimidine metabolism; UMP biosynthesis via de novo pathway; (S)-dihydroorotate from bicarbonate: step 1/3.</text>
</comment>
<feature type="binding site" evidence="19">
    <location>
        <position position="875"/>
    </location>
    <ligand>
        <name>Mn(2+)</name>
        <dbReference type="ChEBI" id="CHEBI:29035"/>
        <label>3</label>
    </ligand>
</feature>
<feature type="binding site" evidence="19">
    <location>
        <position position="887"/>
    </location>
    <ligand>
        <name>Mn(2+)</name>
        <dbReference type="ChEBI" id="CHEBI:29035"/>
        <label>3</label>
    </ligand>
</feature>
<feature type="binding site" evidence="19">
    <location>
        <position position="300"/>
    </location>
    <ligand>
        <name>ATP</name>
        <dbReference type="ChEBI" id="CHEBI:30616"/>
        <label>1</label>
    </ligand>
</feature>
<feature type="binding site" evidence="19">
    <location>
        <position position="887"/>
    </location>
    <ligand>
        <name>ATP</name>
        <dbReference type="ChEBI" id="CHEBI:30616"/>
        <label>2</label>
    </ligand>
</feature>
<feature type="binding site" evidence="19">
    <location>
        <position position="256"/>
    </location>
    <ligand>
        <name>ATP</name>
        <dbReference type="ChEBI" id="CHEBI:30616"/>
        <label>1</label>
    </ligand>
</feature>
<comment type="function">
    <text evidence="17 19">Large subunit of the glutamine-dependent carbamoyl phosphate synthetase (CPSase). CPSase catalyzes the formation of carbamoyl phosphate from the ammonia moiety of glutamine, carbonate, and phosphate donated by ATP, constituting the first step of 2 biosynthetic pathways, one leading to arginine and/or urea and the other to pyrimidine nucleotides. The large subunit (synthetase) binds the substrates ammonia (free or transferred from glutamine from the small subunit), hydrogencarbonate and ATP and carries out an ATP-coupled ligase reaction, activating hydrogencarbonate by forming carboxy phosphate which reacts with ammonia to form carbamoyl phosphate.</text>
</comment>
<feature type="binding site" evidence="19">
    <location>
        <position position="225"/>
    </location>
    <ligand>
        <name>ATP</name>
        <dbReference type="ChEBI" id="CHEBI:30616"/>
        <label>1</label>
    </ligand>
</feature>
<keyword evidence="8" id="KW-0479">Metal-binding</keyword>
<dbReference type="GO" id="GO:0004087">
    <property type="term" value="F:carbamoyl-phosphate synthase (ammonia) activity"/>
    <property type="evidence" value="ECO:0007669"/>
    <property type="project" value="UniProtKB-EC"/>
</dbReference>
<feature type="binding site" evidence="19">
    <location>
        <position position="314"/>
    </location>
    <ligand>
        <name>Mg(2+)</name>
        <dbReference type="ChEBI" id="CHEBI:18420"/>
        <label>2</label>
    </ligand>
</feature>
<keyword evidence="7 19" id="KW-0028">Amino-acid biosynthesis</keyword>
<feature type="binding site" evidence="19">
    <location>
        <position position="144"/>
    </location>
    <ligand>
        <name>ATP</name>
        <dbReference type="ChEBI" id="CHEBI:30616"/>
        <label>1</label>
    </ligand>
</feature>
<evidence type="ECO:0000256" key="6">
    <source>
        <dbReference type="ARBA" id="ARBA00022598"/>
    </source>
</evidence>
<feature type="binding site" evidence="19">
    <location>
        <position position="887"/>
    </location>
    <ligand>
        <name>Mg(2+)</name>
        <dbReference type="ChEBI" id="CHEBI:18420"/>
        <label>4</label>
    </ligand>
</feature>
<feature type="binding site" evidence="19">
    <location>
        <position position="835"/>
    </location>
    <ligand>
        <name>ATP</name>
        <dbReference type="ChEBI" id="CHEBI:30616"/>
        <label>2</label>
    </ligand>
</feature>
<feature type="binding site" evidence="19">
    <location>
        <position position="875"/>
    </location>
    <ligand>
        <name>ATP</name>
        <dbReference type="ChEBI" id="CHEBI:30616"/>
        <label>2</label>
    </ligand>
</feature>
<dbReference type="AlphaFoldDB" id="A0A1H7ZX57"/>
<evidence type="ECO:0000256" key="11">
    <source>
        <dbReference type="ARBA" id="ARBA00022840"/>
    </source>
</evidence>
<comment type="cofactor">
    <cofactor evidence="19">
        <name>Mg(2+)</name>
        <dbReference type="ChEBI" id="CHEBI:18420"/>
    </cofactor>
    <cofactor evidence="19">
        <name>Mn(2+)</name>
        <dbReference type="ChEBI" id="CHEBI:29035"/>
    </cofactor>
    <text evidence="19">Binds 4 Mg(2+) or Mn(2+) ions per subunit.</text>
</comment>
<evidence type="ECO:0000256" key="7">
    <source>
        <dbReference type="ARBA" id="ARBA00022605"/>
    </source>
</evidence>
<feature type="binding site" evidence="19">
    <location>
        <position position="184"/>
    </location>
    <ligand>
        <name>ATP</name>
        <dbReference type="ChEBI" id="CHEBI:30616"/>
        <label>1</label>
    </ligand>
</feature>
<feature type="binding site" evidence="19">
    <location>
        <position position="314"/>
    </location>
    <ligand>
        <name>ATP</name>
        <dbReference type="ChEBI" id="CHEBI:30616"/>
        <label>1</label>
    </ligand>
</feature>
<dbReference type="SUPFAM" id="SSF48108">
    <property type="entry name" value="Carbamoyl phosphate synthetase, large subunit connection domain"/>
    <property type="match status" value="1"/>
</dbReference>
<evidence type="ECO:0000256" key="8">
    <source>
        <dbReference type="ARBA" id="ARBA00022723"/>
    </source>
</evidence>
<feature type="binding site" evidence="19">
    <location>
        <position position="887"/>
    </location>
    <ligand>
        <name>Mg(2+)</name>
        <dbReference type="ChEBI" id="CHEBI:18420"/>
        <label>3</label>
    </ligand>
</feature>
<dbReference type="PROSITE" id="PS00867">
    <property type="entry name" value="CPSASE_2"/>
    <property type="match status" value="2"/>
</dbReference>
<feature type="binding site" evidence="19">
    <location>
        <position position="258"/>
    </location>
    <ligand>
        <name>ATP</name>
        <dbReference type="ChEBI" id="CHEBI:30616"/>
        <label>1</label>
    </ligand>
</feature>
<evidence type="ECO:0000256" key="17">
    <source>
        <dbReference type="ARBA" id="ARBA00057223"/>
    </source>
</evidence>
<dbReference type="InterPro" id="IPR005480">
    <property type="entry name" value="CPSase_lsu_oligo"/>
</dbReference>
<dbReference type="Gene3D" id="3.30.470.20">
    <property type="entry name" value="ATP-grasp fold, B domain"/>
    <property type="match status" value="2"/>
</dbReference>
<comment type="subunit">
    <text evidence="18 19">Composed of two chains; the small (or glutamine) chain promotes the hydrolysis of glutamine to ammonia, which is used by the large (or ammonia) chain to synthesize carbamoyl phosphate. Tetramer of heterodimers (alpha,beta)4.</text>
</comment>
<feature type="binding site" evidence="19">
    <location>
        <position position="802"/>
    </location>
    <ligand>
        <name>ATP</name>
        <dbReference type="ChEBI" id="CHEBI:30616"/>
        <label>2</label>
    </ligand>
</feature>
<feature type="binding site" evidence="19">
    <location>
        <position position="300"/>
    </location>
    <ligand>
        <name>Mn(2+)</name>
        <dbReference type="ChEBI" id="CHEBI:29035"/>
        <label>1</label>
    </ligand>
</feature>
<keyword evidence="5 19" id="KW-0055">Arginine biosynthesis</keyword>
<dbReference type="FunFam" id="3.30.470.20:FF:000013">
    <property type="entry name" value="Carbamoyl-phosphate synthase large chain"/>
    <property type="match status" value="1"/>
</dbReference>
<comment type="catalytic activity">
    <reaction evidence="15 19">
        <text>hydrogencarbonate + NH4(+) + 2 ATP = carbamoyl phosphate + 2 ADP + phosphate + 2 H(+)</text>
        <dbReference type="Rhea" id="RHEA:18029"/>
        <dbReference type="ChEBI" id="CHEBI:15378"/>
        <dbReference type="ChEBI" id="CHEBI:17544"/>
        <dbReference type="ChEBI" id="CHEBI:28938"/>
        <dbReference type="ChEBI" id="CHEBI:30616"/>
        <dbReference type="ChEBI" id="CHEBI:43474"/>
        <dbReference type="ChEBI" id="CHEBI:58228"/>
        <dbReference type="ChEBI" id="CHEBI:456216"/>
        <dbReference type="EC" id="6.3.4.16"/>
    </reaction>
</comment>
<dbReference type="InterPro" id="IPR036914">
    <property type="entry name" value="MGS-like_dom_sf"/>
</dbReference>
<dbReference type="GO" id="GO:0006526">
    <property type="term" value="P:L-arginine biosynthetic process"/>
    <property type="evidence" value="ECO:0007669"/>
    <property type="project" value="UniProtKB-UniRule"/>
</dbReference>
<dbReference type="InterPro" id="IPR005483">
    <property type="entry name" value="CPSase_dom"/>
</dbReference>
<keyword evidence="14" id="KW-0464">Manganese</keyword>
<dbReference type="PANTHER" id="PTHR11405:SF53">
    <property type="entry name" value="CARBAMOYL-PHOSPHATE SYNTHASE [AMMONIA], MITOCHONDRIAL"/>
    <property type="match status" value="1"/>
</dbReference>
<evidence type="ECO:0000256" key="15">
    <source>
        <dbReference type="ARBA" id="ARBA00047359"/>
    </source>
</evidence>
<dbReference type="NCBIfam" id="TIGR01369">
    <property type="entry name" value="CPSaseII_lrg"/>
    <property type="match status" value="1"/>
</dbReference>
<feature type="region of interest" description="Carboxyphosphate synthetic domain" evidence="19">
    <location>
        <begin position="1"/>
        <end position="418"/>
    </location>
</feature>
<comment type="cofactor">
    <cofactor evidence="1">
        <name>Mn(2+)</name>
        <dbReference type="ChEBI" id="CHEBI:29035"/>
    </cofactor>
</comment>
<keyword evidence="23" id="KW-1185">Reference proteome</keyword>
<dbReference type="Pfam" id="PF25596">
    <property type="entry name" value="CPSase_L_D1"/>
    <property type="match status" value="2"/>
</dbReference>
<dbReference type="Pfam" id="PF02142">
    <property type="entry name" value="MGS"/>
    <property type="match status" value="1"/>
</dbReference>
<dbReference type="FunFam" id="3.30.470.20:FF:000007">
    <property type="entry name" value="Carbamoyl-phosphate synthase large chain"/>
    <property type="match status" value="1"/>
</dbReference>
<keyword evidence="12" id="KW-0460">Magnesium</keyword>
<dbReference type="Pfam" id="PF02787">
    <property type="entry name" value="CPSase_L_D3"/>
    <property type="match status" value="1"/>
</dbReference>
<comment type="domain">
    <text evidence="19">The large subunit is composed of 2 ATP-grasp domains that are involved in binding the 2 ATP molecules needed for carbamoyl phosphate synthesis. The N-terminal ATP-grasp domain (referred to as the carboxyphosphate synthetic component) catalyzes the ATP-dependent phosphorylation of hydrogencarbonate to carboxyphosphate and the subsequent nucleophilic attack by ammonia to form a carbamate intermediate. The C-terminal ATP-grasp domain (referred to as the carbamoyl phosphate synthetic component) then catalyzes the phosphorylation of carbamate with the second ATP to form the end product carbamoyl phosphate. The reactive and unstable enzyme intermediates are sequentially channeled from one active site to the next through the interior of the protein over a distance of at least 96 A.</text>
</comment>
<dbReference type="InterPro" id="IPR011607">
    <property type="entry name" value="MGS-like_dom"/>
</dbReference>
<keyword evidence="13 19" id="KW-0665">Pyrimidine biosynthesis</keyword>
<evidence type="ECO:0000256" key="12">
    <source>
        <dbReference type="ARBA" id="ARBA00022842"/>
    </source>
</evidence>
<gene>
    <name evidence="19" type="primary">carB</name>
    <name evidence="22" type="ORF">SAMN04515666_11654</name>
</gene>
<feature type="binding site" evidence="19">
    <location>
        <position position="316"/>
    </location>
    <ligand>
        <name>Mg(2+)</name>
        <dbReference type="ChEBI" id="CHEBI:18420"/>
        <label>2</label>
    </ligand>
</feature>
<feature type="binding site" evidence="19">
    <location>
        <position position="230"/>
    </location>
    <ligand>
        <name>ATP</name>
        <dbReference type="ChEBI" id="CHEBI:30616"/>
        <label>1</label>
    </ligand>
</feature>
<evidence type="ECO:0000256" key="3">
    <source>
        <dbReference type="ARBA" id="ARBA00005077"/>
    </source>
</evidence>
<keyword evidence="10 19" id="KW-0547">Nucleotide-binding</keyword>
<feature type="binding site" evidence="19">
    <location>
        <position position="834"/>
    </location>
    <ligand>
        <name>ATP</name>
        <dbReference type="ChEBI" id="CHEBI:30616"/>
        <label>2</label>
    </ligand>
</feature>
<dbReference type="Gene3D" id="3.40.50.20">
    <property type="match status" value="2"/>
</dbReference>
<feature type="region of interest" description="Allosteric domain" evidence="19">
    <location>
        <begin position="982"/>
        <end position="1120"/>
    </location>
</feature>
<evidence type="ECO:0000256" key="1">
    <source>
        <dbReference type="ARBA" id="ARBA00001936"/>
    </source>
</evidence>
<feature type="domain" description="MGS-like" evidence="21">
    <location>
        <begin position="982"/>
        <end position="1120"/>
    </location>
</feature>
<evidence type="ECO:0000256" key="10">
    <source>
        <dbReference type="ARBA" id="ARBA00022741"/>
    </source>
</evidence>
<evidence type="ECO:0000259" key="21">
    <source>
        <dbReference type="PROSITE" id="PS51855"/>
    </source>
</evidence>
<dbReference type="SUPFAM" id="SSF52335">
    <property type="entry name" value="Methylglyoxal synthase-like"/>
    <property type="match status" value="1"/>
</dbReference>
<feature type="domain" description="ATP-grasp" evidence="20">
    <location>
        <begin position="148"/>
        <end position="343"/>
    </location>
</feature>
<evidence type="ECO:0000256" key="13">
    <source>
        <dbReference type="ARBA" id="ARBA00022975"/>
    </source>
</evidence>
<name>A0A1H7ZX57_9HYPH</name>
<evidence type="ECO:0000256" key="14">
    <source>
        <dbReference type="ARBA" id="ARBA00023211"/>
    </source>
</evidence>
<feature type="binding site" evidence="19">
    <location>
        <position position="314"/>
    </location>
    <ligand>
        <name>Mg(2+)</name>
        <dbReference type="ChEBI" id="CHEBI:18420"/>
        <label>1</label>
    </ligand>
</feature>
<feature type="binding site" evidence="19">
    <location>
        <position position="257"/>
    </location>
    <ligand>
        <name>ATP</name>
        <dbReference type="ChEBI" id="CHEBI:30616"/>
        <label>1</label>
    </ligand>
</feature>
<feature type="binding site" evidence="19">
    <location>
        <position position="887"/>
    </location>
    <ligand>
        <name>Mn(2+)</name>
        <dbReference type="ChEBI" id="CHEBI:29035"/>
        <label>4</label>
    </ligand>
</feature>
<dbReference type="SUPFAM" id="SSF52440">
    <property type="entry name" value="PreATP-grasp domain"/>
    <property type="match status" value="2"/>
</dbReference>
<feature type="binding site" evidence="19">
    <location>
        <position position="889"/>
    </location>
    <ligand>
        <name>Mg(2+)</name>
        <dbReference type="ChEBI" id="CHEBI:18420"/>
        <label>4</label>
    </ligand>
</feature>
<keyword evidence="11 19" id="KW-0067">ATP-binding</keyword>
<evidence type="ECO:0000313" key="22">
    <source>
        <dbReference type="EMBL" id="SEM63060.1"/>
    </source>
</evidence>
<feature type="binding site" evidence="19">
    <location>
        <position position="300"/>
    </location>
    <ligand>
        <name>Mg(2+)</name>
        <dbReference type="ChEBI" id="CHEBI:18420"/>
        <label>1</label>
    </ligand>
</feature>
<feature type="binding site" evidence="19">
    <location>
        <position position="833"/>
    </location>
    <ligand>
        <name>ATP</name>
        <dbReference type="ChEBI" id="CHEBI:30616"/>
        <label>2</label>
    </ligand>
</feature>
<dbReference type="EC" id="6.3.5.5" evidence="19"/>
<dbReference type="FunFam" id="1.10.1030.10:FF:000002">
    <property type="entry name" value="Carbamoyl-phosphate synthase large chain"/>
    <property type="match status" value="1"/>
</dbReference>
<evidence type="ECO:0000313" key="23">
    <source>
        <dbReference type="Proteomes" id="UP000199664"/>
    </source>
</evidence>
<feature type="domain" description="ATP-grasp" evidence="20">
    <location>
        <begin position="704"/>
        <end position="916"/>
    </location>
</feature>
<dbReference type="InterPro" id="IPR058047">
    <property type="entry name" value="CPSase_preATP-grasp"/>
</dbReference>
<dbReference type="Gene3D" id="1.10.1030.10">
    <property type="entry name" value="Carbamoyl-phosphate synthetase, large subunit oligomerisation domain"/>
    <property type="match status" value="1"/>
</dbReference>
<evidence type="ECO:0000256" key="9">
    <source>
        <dbReference type="ARBA" id="ARBA00022737"/>
    </source>
</evidence>
<dbReference type="SUPFAM" id="SSF56059">
    <property type="entry name" value="Glutathione synthetase ATP-binding domain-like"/>
    <property type="match status" value="2"/>
</dbReference>
<dbReference type="InterPro" id="IPR011761">
    <property type="entry name" value="ATP-grasp"/>
</dbReference>
<dbReference type="InterPro" id="IPR036897">
    <property type="entry name" value="CarbamoylP_synth_lsu_oligo_sf"/>
</dbReference>
<accession>A0A1H7ZX57</accession>
<dbReference type="UniPathway" id="UPA00070">
    <property type="reaction ID" value="UER00115"/>
</dbReference>
<keyword evidence="6 19" id="KW-0436">Ligase</keyword>
<feature type="binding site" evidence="19">
    <location>
        <position position="800"/>
    </location>
    <ligand>
        <name>ATP</name>
        <dbReference type="ChEBI" id="CHEBI:30616"/>
        <label>2</label>
    </ligand>
</feature>
<keyword evidence="9 19" id="KW-0677">Repeat</keyword>
<dbReference type="InterPro" id="IPR005479">
    <property type="entry name" value="CPAse_ATP-bd"/>
</dbReference>
<evidence type="ECO:0000256" key="16">
    <source>
        <dbReference type="ARBA" id="ARBA00048816"/>
    </source>
</evidence>
<protein>
    <recommendedName>
        <fullName evidence="19">Carbamoyl phosphate synthase large chain</fullName>
        <ecNumber evidence="19">6.3.4.16</ecNumber>
        <ecNumber evidence="19">6.3.5.5</ecNumber>
    </recommendedName>
    <alternativeName>
        <fullName evidence="19">Carbamoyl phosphate synthetase ammonia chain</fullName>
    </alternativeName>
</protein>
<dbReference type="GO" id="GO:0044205">
    <property type="term" value="P:'de novo' UMP biosynthetic process"/>
    <property type="evidence" value="ECO:0007669"/>
    <property type="project" value="UniProtKB-UniRule"/>
</dbReference>
<dbReference type="HAMAP" id="MF_01210_B">
    <property type="entry name" value="CPSase_L_chain_B"/>
    <property type="match status" value="1"/>
</dbReference>
<dbReference type="GO" id="GO:0046872">
    <property type="term" value="F:metal ion binding"/>
    <property type="evidence" value="ECO:0007669"/>
    <property type="project" value="UniProtKB-KW"/>
</dbReference>
<dbReference type="NCBIfam" id="NF009455">
    <property type="entry name" value="PRK12815.1"/>
    <property type="match status" value="1"/>
</dbReference>
<dbReference type="PROSITE" id="PS50975">
    <property type="entry name" value="ATP_GRASP"/>
    <property type="match status" value="2"/>
</dbReference>
<dbReference type="Proteomes" id="UP000199664">
    <property type="component" value="Unassembled WGS sequence"/>
</dbReference>
<evidence type="ECO:0000256" key="2">
    <source>
        <dbReference type="ARBA" id="ARBA00004812"/>
    </source>
</evidence>
<comment type="caution">
    <text evidence="19">Lacks conserved residue(s) required for the propagation of feature annotation.</text>
</comment>
<feature type="binding site" evidence="19">
    <location>
        <position position="740"/>
    </location>
    <ligand>
        <name>ATP</name>
        <dbReference type="ChEBI" id="CHEBI:30616"/>
        <label>2</label>
    </ligand>
</feature>
<reference evidence="23" key="1">
    <citation type="submission" date="2016-10" db="EMBL/GenBank/DDBJ databases">
        <authorList>
            <person name="Varghese N."/>
            <person name="Submissions S."/>
        </authorList>
    </citation>
    <scope>NUCLEOTIDE SEQUENCE [LARGE SCALE GENOMIC DNA]</scope>
    <source>
        <strain evidence="23">LMG 26383,CCUG 61248,R- 45681</strain>
    </source>
</reference>
<dbReference type="Pfam" id="PF02786">
    <property type="entry name" value="CPSase_L_D2"/>
    <property type="match status" value="2"/>
</dbReference>
<dbReference type="PANTHER" id="PTHR11405">
    <property type="entry name" value="CARBAMOYLTRANSFERASE FAMILY MEMBER"/>
    <property type="match status" value="1"/>
</dbReference>
<feature type="binding site" evidence="19">
    <location>
        <position position="223"/>
    </location>
    <ligand>
        <name>ATP</name>
        <dbReference type="ChEBI" id="CHEBI:30616"/>
        <label>1</label>
    </ligand>
</feature>
<feature type="binding site" evidence="19">
    <location>
        <position position="832"/>
    </location>
    <ligand>
        <name>ATP</name>
        <dbReference type="ChEBI" id="CHEBI:30616"/>
        <label>2</label>
    </ligand>
</feature>
<feature type="binding site" evidence="19">
    <location>
        <position position="316"/>
    </location>
    <ligand>
        <name>Mn(2+)</name>
        <dbReference type="ChEBI" id="CHEBI:29035"/>
        <label>2</label>
    </ligand>
</feature>
<dbReference type="CDD" id="cd01424">
    <property type="entry name" value="MGS_CPS_II"/>
    <property type="match status" value="1"/>
</dbReference>
<dbReference type="EC" id="6.3.4.16" evidence="19"/>
<dbReference type="GO" id="GO:0004088">
    <property type="term" value="F:carbamoyl-phosphate synthase (glutamine-hydrolyzing) activity"/>
    <property type="evidence" value="ECO:0007669"/>
    <property type="project" value="UniProtKB-UniRule"/>
</dbReference>
<dbReference type="FunFam" id="3.40.50.20:FF:000001">
    <property type="entry name" value="Carbamoyl-phosphate synthase large chain"/>
    <property type="match status" value="1"/>
</dbReference>
<dbReference type="NCBIfam" id="NF003671">
    <property type="entry name" value="PRK05294.1"/>
    <property type="match status" value="1"/>
</dbReference>
<comment type="catalytic activity">
    <reaction evidence="16 19">
        <text>hydrogencarbonate + L-glutamine + 2 ATP + H2O = carbamoyl phosphate + L-glutamate + 2 ADP + phosphate + 2 H(+)</text>
        <dbReference type="Rhea" id="RHEA:18633"/>
        <dbReference type="ChEBI" id="CHEBI:15377"/>
        <dbReference type="ChEBI" id="CHEBI:15378"/>
        <dbReference type="ChEBI" id="CHEBI:17544"/>
        <dbReference type="ChEBI" id="CHEBI:29985"/>
        <dbReference type="ChEBI" id="CHEBI:30616"/>
        <dbReference type="ChEBI" id="CHEBI:43474"/>
        <dbReference type="ChEBI" id="CHEBI:58228"/>
        <dbReference type="ChEBI" id="CHEBI:58359"/>
        <dbReference type="ChEBI" id="CHEBI:456216"/>
        <dbReference type="EC" id="6.3.5.5"/>
    </reaction>
</comment>
<dbReference type="InterPro" id="IPR016185">
    <property type="entry name" value="PreATP-grasp_dom_sf"/>
</dbReference>
<dbReference type="EMBL" id="FOAN01000016">
    <property type="protein sequence ID" value="SEM63060.1"/>
    <property type="molecule type" value="Genomic_DNA"/>
</dbReference>
<dbReference type="GO" id="GO:0005737">
    <property type="term" value="C:cytoplasm"/>
    <property type="evidence" value="ECO:0007669"/>
    <property type="project" value="TreeGrafter"/>
</dbReference>
<feature type="binding site" evidence="19">
    <location>
        <position position="875"/>
    </location>
    <ligand>
        <name>Mg(2+)</name>
        <dbReference type="ChEBI" id="CHEBI:18420"/>
        <label>3</label>
    </ligand>
</feature>
<evidence type="ECO:0000259" key="20">
    <source>
        <dbReference type="PROSITE" id="PS50975"/>
    </source>
</evidence>
<feature type="binding site" evidence="19">
    <location>
        <position position="314"/>
    </location>
    <ligand>
        <name>Mn(2+)</name>
        <dbReference type="ChEBI" id="CHEBI:29035"/>
        <label>1</label>
    </ligand>
</feature>